<dbReference type="PANTHER" id="PTHR31570:SF1">
    <property type="entry name" value="HAUS AUGMIN-LIKE COMPLEX SUBUNIT 1"/>
    <property type="match status" value="1"/>
</dbReference>
<dbReference type="AlphaFoldDB" id="A0A9Q1BLS3"/>
<evidence type="ECO:0000256" key="3">
    <source>
        <dbReference type="ARBA" id="ARBA00022490"/>
    </source>
</evidence>
<dbReference type="Pfam" id="PF25762">
    <property type="entry name" value="HAUS1"/>
    <property type="match status" value="1"/>
</dbReference>
<reference evidence="11" key="1">
    <citation type="submission" date="2021-10" db="EMBL/GenBank/DDBJ databases">
        <title>Tropical sea cucumber genome reveals ecological adaptation and Cuvierian tubules defense mechanism.</title>
        <authorList>
            <person name="Chen T."/>
        </authorList>
    </citation>
    <scope>NUCLEOTIDE SEQUENCE</scope>
    <source>
        <strain evidence="11">Nanhai2018</strain>
        <tissue evidence="11">Muscle</tissue>
    </source>
</reference>
<dbReference type="Proteomes" id="UP001152320">
    <property type="component" value="Chromosome 14"/>
</dbReference>
<evidence type="ECO:0000256" key="7">
    <source>
        <dbReference type="ARBA" id="ARBA00023054"/>
    </source>
</evidence>
<dbReference type="GO" id="GO:0005874">
    <property type="term" value="C:microtubule"/>
    <property type="evidence" value="ECO:0007669"/>
    <property type="project" value="UniProtKB-KW"/>
</dbReference>
<keyword evidence="9" id="KW-0131">Cell cycle</keyword>
<keyword evidence="3" id="KW-0963">Cytoplasm</keyword>
<evidence type="ECO:0000256" key="8">
    <source>
        <dbReference type="ARBA" id="ARBA00023212"/>
    </source>
</evidence>
<keyword evidence="7 10" id="KW-0175">Coiled coil</keyword>
<dbReference type="GO" id="GO:0005829">
    <property type="term" value="C:cytosol"/>
    <property type="evidence" value="ECO:0007669"/>
    <property type="project" value="TreeGrafter"/>
</dbReference>
<evidence type="ECO:0000313" key="12">
    <source>
        <dbReference type="Proteomes" id="UP001152320"/>
    </source>
</evidence>
<evidence type="ECO:0000256" key="1">
    <source>
        <dbReference type="ARBA" id="ARBA00004186"/>
    </source>
</evidence>
<gene>
    <name evidence="11" type="ORF">HOLleu_28113</name>
</gene>
<dbReference type="GO" id="GO:0070652">
    <property type="term" value="C:HAUS complex"/>
    <property type="evidence" value="ECO:0007669"/>
    <property type="project" value="InterPro"/>
</dbReference>
<protein>
    <submittedName>
        <fullName evidence="11">HAUS augmin-like complex subunit 1</fullName>
    </submittedName>
</protein>
<dbReference type="PANTHER" id="PTHR31570">
    <property type="entry name" value="HAUS AUGMIN-LIKE COMPLEX SUBUNIT 1"/>
    <property type="match status" value="1"/>
</dbReference>
<dbReference type="GO" id="GO:0051225">
    <property type="term" value="P:spindle assembly"/>
    <property type="evidence" value="ECO:0007669"/>
    <property type="project" value="InterPro"/>
</dbReference>
<evidence type="ECO:0000256" key="2">
    <source>
        <dbReference type="ARBA" id="ARBA00005479"/>
    </source>
</evidence>
<organism evidence="11 12">
    <name type="scientific">Holothuria leucospilota</name>
    <name type="common">Black long sea cucumber</name>
    <name type="synonym">Mertensiothuria leucospilota</name>
    <dbReference type="NCBI Taxonomy" id="206669"/>
    <lineage>
        <taxon>Eukaryota</taxon>
        <taxon>Metazoa</taxon>
        <taxon>Echinodermata</taxon>
        <taxon>Eleutherozoa</taxon>
        <taxon>Echinozoa</taxon>
        <taxon>Holothuroidea</taxon>
        <taxon>Aspidochirotacea</taxon>
        <taxon>Aspidochirotida</taxon>
        <taxon>Holothuriidae</taxon>
        <taxon>Holothuria</taxon>
    </lineage>
</organism>
<dbReference type="EMBL" id="JAIZAY010000014">
    <property type="protein sequence ID" value="KAJ8028866.1"/>
    <property type="molecule type" value="Genomic_DNA"/>
</dbReference>
<name>A0A9Q1BLS3_HOLLE</name>
<keyword evidence="5" id="KW-0493">Microtubule</keyword>
<evidence type="ECO:0000256" key="9">
    <source>
        <dbReference type="ARBA" id="ARBA00023306"/>
    </source>
</evidence>
<keyword evidence="4" id="KW-0132">Cell division</keyword>
<keyword evidence="8" id="KW-0206">Cytoskeleton</keyword>
<comment type="similarity">
    <text evidence="2">Belongs to the HAUS1 family.</text>
</comment>
<accession>A0A9Q1BLS3</accession>
<dbReference type="OrthoDB" id="5372507at2759"/>
<dbReference type="InterPro" id="IPR026243">
    <property type="entry name" value="HAUS1"/>
</dbReference>
<evidence type="ECO:0000313" key="11">
    <source>
        <dbReference type="EMBL" id="KAJ8028866.1"/>
    </source>
</evidence>
<proteinExistence type="inferred from homology"/>
<dbReference type="GO" id="GO:0005819">
    <property type="term" value="C:spindle"/>
    <property type="evidence" value="ECO:0007669"/>
    <property type="project" value="UniProtKB-SubCell"/>
</dbReference>
<sequence>MRMAGKTDLAGSQDLANMHKEVRDWLEKIYCNETMPQYEINERTLEILMKLKQRNEERDGEAQIVIKDYQEKTEEYHAEAERLSAILQIIGLSSTNLSQSGNVSLRALAMAALTLGIKDASITSYFQALTKLATDSLDVEEQRFHDQRTISKLFSRTKEALMKVETLKRSLEQMNEEAKTVGPEMNKKMRQSGFLQNKTKDYSKQMQELKIELEKNGVDPTIYHQNLVKLAEELENIQNKIVPLKSKLDSYHSLPPNISLARVKIEEMRRELATVEAELSKNIDLMHL</sequence>
<comment type="caution">
    <text evidence="11">The sequence shown here is derived from an EMBL/GenBank/DDBJ whole genome shotgun (WGS) entry which is preliminary data.</text>
</comment>
<keyword evidence="6" id="KW-0498">Mitosis</keyword>
<evidence type="ECO:0000256" key="10">
    <source>
        <dbReference type="SAM" id="Coils"/>
    </source>
</evidence>
<comment type="subcellular location">
    <subcellularLocation>
        <location evidence="1">Cytoplasm</location>
        <location evidence="1">Cytoskeleton</location>
        <location evidence="1">Spindle</location>
    </subcellularLocation>
</comment>
<evidence type="ECO:0000256" key="5">
    <source>
        <dbReference type="ARBA" id="ARBA00022701"/>
    </source>
</evidence>
<dbReference type="PRINTS" id="PR02087">
    <property type="entry name" value="HAUSAUGMINL1"/>
</dbReference>
<keyword evidence="12" id="KW-1185">Reference proteome</keyword>
<feature type="coiled-coil region" evidence="10">
    <location>
        <begin position="227"/>
        <end position="285"/>
    </location>
</feature>
<dbReference type="GO" id="GO:0007098">
    <property type="term" value="P:centrosome cycle"/>
    <property type="evidence" value="ECO:0007669"/>
    <property type="project" value="TreeGrafter"/>
</dbReference>
<evidence type="ECO:0000256" key="6">
    <source>
        <dbReference type="ARBA" id="ARBA00022776"/>
    </source>
</evidence>
<evidence type="ECO:0000256" key="4">
    <source>
        <dbReference type="ARBA" id="ARBA00022618"/>
    </source>
</evidence>
<dbReference type="GO" id="GO:0051301">
    <property type="term" value="P:cell division"/>
    <property type="evidence" value="ECO:0007669"/>
    <property type="project" value="UniProtKB-KW"/>
</dbReference>